<accession>A0ABR0WD94</accession>
<evidence type="ECO:0000256" key="1">
    <source>
        <dbReference type="SAM" id="MobiDB-lite"/>
    </source>
</evidence>
<gene>
    <name evidence="2" type="ORF">DH2020_021633</name>
</gene>
<name>A0ABR0WD94_REHGL</name>
<organism evidence="2 3">
    <name type="scientific">Rehmannia glutinosa</name>
    <name type="common">Chinese foxglove</name>
    <dbReference type="NCBI Taxonomy" id="99300"/>
    <lineage>
        <taxon>Eukaryota</taxon>
        <taxon>Viridiplantae</taxon>
        <taxon>Streptophyta</taxon>
        <taxon>Embryophyta</taxon>
        <taxon>Tracheophyta</taxon>
        <taxon>Spermatophyta</taxon>
        <taxon>Magnoliopsida</taxon>
        <taxon>eudicotyledons</taxon>
        <taxon>Gunneridae</taxon>
        <taxon>Pentapetalae</taxon>
        <taxon>asterids</taxon>
        <taxon>lamiids</taxon>
        <taxon>Lamiales</taxon>
        <taxon>Orobanchaceae</taxon>
        <taxon>Rehmannieae</taxon>
        <taxon>Rehmannia</taxon>
    </lineage>
</organism>
<comment type="caution">
    <text evidence="2">The sequence shown here is derived from an EMBL/GenBank/DDBJ whole genome shotgun (WGS) entry which is preliminary data.</text>
</comment>
<proteinExistence type="predicted"/>
<protein>
    <submittedName>
        <fullName evidence="2">Uncharacterized protein</fullName>
    </submittedName>
</protein>
<evidence type="ECO:0000313" key="3">
    <source>
        <dbReference type="Proteomes" id="UP001318860"/>
    </source>
</evidence>
<keyword evidence="3" id="KW-1185">Reference proteome</keyword>
<evidence type="ECO:0000313" key="2">
    <source>
        <dbReference type="EMBL" id="KAK6144813.1"/>
    </source>
</evidence>
<dbReference type="Proteomes" id="UP001318860">
    <property type="component" value="Unassembled WGS sequence"/>
</dbReference>
<reference evidence="2 3" key="1">
    <citation type="journal article" date="2021" name="Comput. Struct. Biotechnol. J.">
        <title>De novo genome assembly of the potent medicinal plant Rehmannia glutinosa using nanopore technology.</title>
        <authorList>
            <person name="Ma L."/>
            <person name="Dong C."/>
            <person name="Song C."/>
            <person name="Wang X."/>
            <person name="Zheng X."/>
            <person name="Niu Y."/>
            <person name="Chen S."/>
            <person name="Feng W."/>
        </authorList>
    </citation>
    <scope>NUCLEOTIDE SEQUENCE [LARGE SCALE GENOMIC DNA]</scope>
    <source>
        <strain evidence="2">DH-2019</strain>
    </source>
</reference>
<sequence length="137" mass="15165">MVTQYPNRTIMSIMDFPHVDEPLHFVGDNDDENNDIKDGNKTQHVGVEEVRQEDVTMGQTTSGTSKGVNTILKDLPIVGFVDACDIEPDALTCRESLVDSGYAAHAHPSKSSSHKKMKMDSNAEESAVRPRKFLALY</sequence>
<dbReference type="EMBL" id="JABTTQ020000012">
    <property type="protein sequence ID" value="KAK6144813.1"/>
    <property type="molecule type" value="Genomic_DNA"/>
</dbReference>
<feature type="region of interest" description="Disordered" evidence="1">
    <location>
        <begin position="104"/>
        <end position="125"/>
    </location>
</feature>